<protein>
    <recommendedName>
        <fullName evidence="4">Retrotransposon gag domain-containing protein</fullName>
    </recommendedName>
</protein>
<reference evidence="2 3" key="1">
    <citation type="submission" date="2014-04" db="EMBL/GenBank/DDBJ databases">
        <title>Evolutionary Origins and Diversification of the Mycorrhizal Mutualists.</title>
        <authorList>
            <consortium name="DOE Joint Genome Institute"/>
            <consortium name="Mycorrhizal Genomics Consortium"/>
            <person name="Kohler A."/>
            <person name="Kuo A."/>
            <person name="Nagy L.G."/>
            <person name="Floudas D."/>
            <person name="Copeland A."/>
            <person name="Barry K.W."/>
            <person name="Cichocki N."/>
            <person name="Veneault-Fourrey C."/>
            <person name="LaButti K."/>
            <person name="Lindquist E.A."/>
            <person name="Lipzen A."/>
            <person name="Lundell T."/>
            <person name="Morin E."/>
            <person name="Murat C."/>
            <person name="Riley R."/>
            <person name="Ohm R."/>
            <person name="Sun H."/>
            <person name="Tunlid A."/>
            <person name="Henrissat B."/>
            <person name="Grigoriev I.V."/>
            <person name="Hibbett D.S."/>
            <person name="Martin F."/>
        </authorList>
    </citation>
    <scope>NUCLEOTIDE SEQUENCE [LARGE SCALE GENOMIC DNA]</scope>
    <source>
        <strain evidence="2 3">FD-317 M1</strain>
    </source>
</reference>
<accession>A0A0D0CTH9</accession>
<dbReference type="OrthoDB" id="3252634at2759"/>
<feature type="region of interest" description="Disordered" evidence="1">
    <location>
        <begin position="238"/>
        <end position="261"/>
    </location>
</feature>
<evidence type="ECO:0000256" key="1">
    <source>
        <dbReference type="SAM" id="MobiDB-lite"/>
    </source>
</evidence>
<name>A0A0D0CTH9_9AGAR</name>
<keyword evidence="3" id="KW-1185">Reference proteome</keyword>
<dbReference type="HOGENOM" id="CLU_1065801_0_0_1"/>
<dbReference type="Proteomes" id="UP000053593">
    <property type="component" value="Unassembled WGS sequence"/>
</dbReference>
<evidence type="ECO:0008006" key="4">
    <source>
        <dbReference type="Google" id="ProtNLM"/>
    </source>
</evidence>
<sequence length="261" mass="28925">MPVHNERNAPKWDSKNDDWLLTFFKDFKIAADATGISNDNAKMKTESLHYIDLGACHFWKTLPSFNDNAKTWEAFKKEVIGNYPDAKENPDYTVKDLKKVIMKFSKSGISSLKDMASYYRAFNTISHSLLAESILASVQADKLYISVFSKTFRHDLNVQLCLDHGKKPKGKQYTQTQVKETVDKMLTDLTHSSTSSNFNSGDLAAIPNSNAAHTIKIELGSDPLSKVTALLKKLLEVQESSQGLSNSTSLSSNSTSSGASN</sequence>
<evidence type="ECO:0000313" key="3">
    <source>
        <dbReference type="Proteomes" id="UP000053593"/>
    </source>
</evidence>
<evidence type="ECO:0000313" key="2">
    <source>
        <dbReference type="EMBL" id="KIK62752.1"/>
    </source>
</evidence>
<dbReference type="AlphaFoldDB" id="A0A0D0CTH9"/>
<feature type="compositionally biased region" description="Low complexity" evidence="1">
    <location>
        <begin position="240"/>
        <end position="261"/>
    </location>
</feature>
<proteinExistence type="predicted"/>
<organism evidence="2 3">
    <name type="scientific">Collybiopsis luxurians FD-317 M1</name>
    <dbReference type="NCBI Taxonomy" id="944289"/>
    <lineage>
        <taxon>Eukaryota</taxon>
        <taxon>Fungi</taxon>
        <taxon>Dikarya</taxon>
        <taxon>Basidiomycota</taxon>
        <taxon>Agaricomycotina</taxon>
        <taxon>Agaricomycetes</taxon>
        <taxon>Agaricomycetidae</taxon>
        <taxon>Agaricales</taxon>
        <taxon>Marasmiineae</taxon>
        <taxon>Omphalotaceae</taxon>
        <taxon>Collybiopsis</taxon>
        <taxon>Collybiopsis luxurians</taxon>
    </lineage>
</organism>
<gene>
    <name evidence="2" type="ORF">GYMLUDRAFT_242398</name>
</gene>
<dbReference type="EMBL" id="KN834766">
    <property type="protein sequence ID" value="KIK62752.1"/>
    <property type="molecule type" value="Genomic_DNA"/>
</dbReference>